<sequence>MQEIKIHCKKCKKSMGLTYNAVGKPLAPVLPNITLKCHTCKKVSTLKKYTEQLLLERMDNEFRIFI</sequence>
<protein>
    <submittedName>
        <fullName evidence="1">Uncharacterized protein</fullName>
    </submittedName>
</protein>
<comment type="caution">
    <text evidence="1">The sequence shown here is derived from an EMBL/GenBank/DDBJ whole genome shotgun (WGS) entry which is preliminary data.</text>
</comment>
<keyword evidence="2" id="KW-1185">Reference proteome</keyword>
<reference evidence="1" key="1">
    <citation type="submission" date="2017-10" db="EMBL/GenBank/DDBJ databases">
        <title>Resolving the taxonomy of Roseburia spp., Eubacterium rectale and Agathobacter spp. through phylogenomic analysis.</title>
        <authorList>
            <person name="Sheridan P.O."/>
            <person name="Walker A.W."/>
            <person name="Duncan S.H."/>
            <person name="Scott K.P."/>
            <person name="Toole P.W.O."/>
            <person name="Luis P."/>
            <person name="Flint H.J."/>
        </authorList>
    </citation>
    <scope>NUCLEOTIDE SEQUENCE [LARGE SCALE GENOMIC DNA]</scope>
    <source>
        <strain evidence="1">JK10</strain>
    </source>
</reference>
<dbReference type="EMBL" id="PDYH01000010">
    <property type="protein sequence ID" value="PHU41075.1"/>
    <property type="molecule type" value="Genomic_DNA"/>
</dbReference>
<proteinExistence type="predicted"/>
<dbReference type="RefSeq" id="WP_099412863.1">
    <property type="nucleotide sequence ID" value="NZ_PDYH01000010.1"/>
</dbReference>
<gene>
    <name evidence="1" type="ORF">CSX00_03780</name>
</gene>
<organism evidence="1 2">
    <name type="scientific">Pseudobutyrivibrio ruminis</name>
    <dbReference type="NCBI Taxonomy" id="46206"/>
    <lineage>
        <taxon>Bacteria</taxon>
        <taxon>Bacillati</taxon>
        <taxon>Bacillota</taxon>
        <taxon>Clostridia</taxon>
        <taxon>Lachnospirales</taxon>
        <taxon>Lachnospiraceae</taxon>
        <taxon>Pseudobutyrivibrio</taxon>
    </lineage>
</organism>
<name>A0A2G3ED63_9FIRM</name>
<dbReference type="Proteomes" id="UP000224317">
    <property type="component" value="Unassembled WGS sequence"/>
</dbReference>
<dbReference type="AlphaFoldDB" id="A0A2G3ED63"/>
<accession>A0A2G3ED63</accession>
<evidence type="ECO:0000313" key="1">
    <source>
        <dbReference type="EMBL" id="PHU41075.1"/>
    </source>
</evidence>
<evidence type="ECO:0000313" key="2">
    <source>
        <dbReference type="Proteomes" id="UP000224317"/>
    </source>
</evidence>